<dbReference type="GO" id="GO:0005634">
    <property type="term" value="C:nucleus"/>
    <property type="evidence" value="ECO:0007669"/>
    <property type="project" value="InterPro"/>
</dbReference>
<organism evidence="13 14">
    <name type="scientific">Bipolaris oryzae ATCC 44560</name>
    <dbReference type="NCBI Taxonomy" id="930090"/>
    <lineage>
        <taxon>Eukaryota</taxon>
        <taxon>Fungi</taxon>
        <taxon>Dikarya</taxon>
        <taxon>Ascomycota</taxon>
        <taxon>Pezizomycotina</taxon>
        <taxon>Dothideomycetes</taxon>
        <taxon>Pleosporomycetidae</taxon>
        <taxon>Pleosporales</taxon>
        <taxon>Pleosporineae</taxon>
        <taxon>Pleosporaceae</taxon>
        <taxon>Bipolaris</taxon>
    </lineage>
</organism>
<dbReference type="GO" id="GO:0008270">
    <property type="term" value="F:zinc ion binding"/>
    <property type="evidence" value="ECO:0007669"/>
    <property type="project" value="InterPro"/>
</dbReference>
<feature type="compositionally biased region" description="Pro residues" evidence="8">
    <location>
        <begin position="128"/>
        <end position="137"/>
    </location>
</feature>
<feature type="domain" description="Chromo" evidence="9">
    <location>
        <begin position="12"/>
        <end position="82"/>
    </location>
</feature>
<evidence type="ECO:0000256" key="4">
    <source>
        <dbReference type="ARBA" id="ARBA00022679"/>
    </source>
</evidence>
<dbReference type="InterPro" id="IPR046341">
    <property type="entry name" value="SET_dom_sf"/>
</dbReference>
<protein>
    <recommendedName>
        <fullName evidence="15">SET domain-containing protein</fullName>
    </recommendedName>
</protein>
<dbReference type="GeneID" id="19128142"/>
<keyword evidence="6" id="KW-0479">Metal-binding</keyword>
<accession>W6ZG19</accession>
<dbReference type="PANTHER" id="PTHR46223">
    <property type="entry name" value="HISTONE-LYSINE N-METHYLTRANSFERASE SUV39H"/>
    <property type="match status" value="1"/>
</dbReference>
<comment type="subcellular location">
    <subcellularLocation>
        <location evidence="1">Chromosome</location>
    </subcellularLocation>
</comment>
<evidence type="ECO:0000259" key="10">
    <source>
        <dbReference type="PROSITE" id="PS50280"/>
    </source>
</evidence>
<proteinExistence type="predicted"/>
<dbReference type="SMART" id="SM00468">
    <property type="entry name" value="PreSET"/>
    <property type="match status" value="1"/>
</dbReference>
<evidence type="ECO:0000256" key="3">
    <source>
        <dbReference type="ARBA" id="ARBA00022603"/>
    </source>
</evidence>
<evidence type="ECO:0000256" key="1">
    <source>
        <dbReference type="ARBA" id="ARBA00004286"/>
    </source>
</evidence>
<dbReference type="PANTHER" id="PTHR46223:SF3">
    <property type="entry name" value="HISTONE-LYSINE N-METHYLTRANSFERASE SET-23"/>
    <property type="match status" value="1"/>
</dbReference>
<dbReference type="PROSITE" id="PS50867">
    <property type="entry name" value="PRE_SET"/>
    <property type="match status" value="1"/>
</dbReference>
<dbReference type="Pfam" id="PF05033">
    <property type="entry name" value="Pre-SET"/>
    <property type="match status" value="1"/>
</dbReference>
<dbReference type="InterPro" id="IPR001214">
    <property type="entry name" value="SET_dom"/>
</dbReference>
<dbReference type="EMBL" id="KI963966">
    <property type="protein sequence ID" value="EUC46459.1"/>
    <property type="molecule type" value="Genomic_DNA"/>
</dbReference>
<keyword evidence="5" id="KW-0949">S-adenosyl-L-methionine</keyword>
<dbReference type="PROSITE" id="PS50280">
    <property type="entry name" value="SET"/>
    <property type="match status" value="1"/>
</dbReference>
<dbReference type="SMART" id="SM00508">
    <property type="entry name" value="PostSET"/>
    <property type="match status" value="1"/>
</dbReference>
<dbReference type="Proteomes" id="UP000054032">
    <property type="component" value="Unassembled WGS sequence"/>
</dbReference>
<evidence type="ECO:0000256" key="6">
    <source>
        <dbReference type="ARBA" id="ARBA00022723"/>
    </source>
</evidence>
<dbReference type="AlphaFoldDB" id="W6ZG19"/>
<dbReference type="SUPFAM" id="SSF82199">
    <property type="entry name" value="SET domain"/>
    <property type="match status" value="1"/>
</dbReference>
<gene>
    <name evidence="13" type="ORF">COCMIDRAFT_92785</name>
</gene>
<evidence type="ECO:0000313" key="13">
    <source>
        <dbReference type="EMBL" id="EUC46459.1"/>
    </source>
</evidence>
<evidence type="ECO:0000256" key="7">
    <source>
        <dbReference type="ARBA" id="ARBA00022833"/>
    </source>
</evidence>
<feature type="region of interest" description="Disordered" evidence="8">
    <location>
        <begin position="80"/>
        <end position="143"/>
    </location>
</feature>
<dbReference type="InterPro" id="IPR050973">
    <property type="entry name" value="H3K9_Histone-Lys_N-MTase"/>
</dbReference>
<feature type="domain" description="Pre-SET" evidence="11">
    <location>
        <begin position="248"/>
        <end position="354"/>
    </location>
</feature>
<evidence type="ECO:0000256" key="8">
    <source>
        <dbReference type="SAM" id="MobiDB-lite"/>
    </source>
</evidence>
<dbReference type="KEGG" id="bor:COCMIDRAFT_92785"/>
<dbReference type="InterPro" id="IPR007728">
    <property type="entry name" value="Pre-SET_dom"/>
</dbReference>
<evidence type="ECO:0000256" key="2">
    <source>
        <dbReference type="ARBA" id="ARBA00022454"/>
    </source>
</evidence>
<dbReference type="eggNOG" id="KOG1082">
    <property type="taxonomic scope" value="Eukaryota"/>
</dbReference>
<evidence type="ECO:0000313" key="14">
    <source>
        <dbReference type="Proteomes" id="UP000054032"/>
    </source>
</evidence>
<feature type="compositionally biased region" description="Low complexity" evidence="8">
    <location>
        <begin position="118"/>
        <end position="127"/>
    </location>
</feature>
<dbReference type="SMART" id="SM00317">
    <property type="entry name" value="SET"/>
    <property type="match status" value="1"/>
</dbReference>
<sequence>MPPMVVIPSNGYTRRRVLVDHVHSIVSNRVQRDDEQYLVRWNTDDASDQAPLSWHSIKELLRCLEHVQDYLEVREKSMESLEQVQPTVKKRKTPDSGLEDERRSSPFDPYLYQAHHGSQTPSFSPSPTATPPPPHSSPPDVYNGVIDTDEHGYIFCRPSTGTDVLHLDIHSVPTSEMKQTAQRSSVDKALAYIRNEYVQRLSKVTGKDSKPIKLVNLIDSSTPSLRFRYVSDYILRPGVIRAPPETQTGCQSCSPHMGRDIGCEYTQKCDCLEYAAVNESKLSQTQMTEYQHALANGLSTMGLPKKFPYYAAGTKRERTGCLVPFYLDSRNPVYECNDKCACGRYCRNKNVQFGRQVEVEIFRAADGRGWGLRCTEDLHKGQFIDTYRGEIITDAEATRRENSSSKAKASYLYSLDKFKESEGLEDKDLYVVDGEFMGGPTKFINHSCDPNCRQYTVSYNRHDVRIYDIAFFACRFIPRGEELTFDYLDKDEGDEMDEMDEPGDDAIPCLCGTEKCRKWLWT</sequence>
<dbReference type="STRING" id="930090.W6ZG19"/>
<keyword evidence="14" id="KW-1185">Reference proteome</keyword>
<keyword evidence="2" id="KW-0158">Chromosome</keyword>
<dbReference type="Gene3D" id="2.170.270.10">
    <property type="entry name" value="SET domain"/>
    <property type="match status" value="1"/>
</dbReference>
<dbReference type="RefSeq" id="XP_007687064.1">
    <property type="nucleotide sequence ID" value="XM_007688874.1"/>
</dbReference>
<dbReference type="GO" id="GO:0042054">
    <property type="term" value="F:histone methyltransferase activity"/>
    <property type="evidence" value="ECO:0007669"/>
    <property type="project" value="InterPro"/>
</dbReference>
<dbReference type="GO" id="GO:0005694">
    <property type="term" value="C:chromosome"/>
    <property type="evidence" value="ECO:0007669"/>
    <property type="project" value="UniProtKB-SubCell"/>
</dbReference>
<name>W6ZG19_COCMI</name>
<dbReference type="Pfam" id="PF00856">
    <property type="entry name" value="SET"/>
    <property type="match status" value="1"/>
</dbReference>
<keyword evidence="7" id="KW-0862">Zinc</keyword>
<evidence type="ECO:0000259" key="9">
    <source>
        <dbReference type="PROSITE" id="PS50013"/>
    </source>
</evidence>
<keyword evidence="3" id="KW-0489">Methyltransferase</keyword>
<evidence type="ECO:0008006" key="15">
    <source>
        <dbReference type="Google" id="ProtNLM"/>
    </source>
</evidence>
<feature type="domain" description="Post-SET" evidence="12">
    <location>
        <begin position="505"/>
        <end position="521"/>
    </location>
</feature>
<keyword evidence="4" id="KW-0808">Transferase</keyword>
<dbReference type="PROSITE" id="PS50868">
    <property type="entry name" value="POST_SET"/>
    <property type="match status" value="1"/>
</dbReference>
<evidence type="ECO:0000256" key="5">
    <source>
        <dbReference type="ARBA" id="ARBA00022691"/>
    </source>
</evidence>
<dbReference type="GO" id="GO:0032259">
    <property type="term" value="P:methylation"/>
    <property type="evidence" value="ECO:0007669"/>
    <property type="project" value="UniProtKB-KW"/>
</dbReference>
<feature type="domain" description="SET" evidence="10">
    <location>
        <begin position="357"/>
        <end position="488"/>
    </location>
</feature>
<dbReference type="InterPro" id="IPR003616">
    <property type="entry name" value="Post-SET_dom"/>
</dbReference>
<dbReference type="PROSITE" id="PS50013">
    <property type="entry name" value="CHROMO_2"/>
    <property type="match status" value="1"/>
</dbReference>
<dbReference type="InterPro" id="IPR000953">
    <property type="entry name" value="Chromo/chromo_shadow_dom"/>
</dbReference>
<dbReference type="OrthoDB" id="308383at2759"/>
<evidence type="ECO:0000259" key="12">
    <source>
        <dbReference type="PROSITE" id="PS50868"/>
    </source>
</evidence>
<dbReference type="HOGENOM" id="CLU_020840_11_3_1"/>
<evidence type="ECO:0000259" key="11">
    <source>
        <dbReference type="PROSITE" id="PS50867"/>
    </source>
</evidence>
<reference evidence="13 14" key="1">
    <citation type="journal article" date="2013" name="PLoS Genet.">
        <title>Comparative genome structure, secondary metabolite, and effector coding capacity across Cochliobolus pathogens.</title>
        <authorList>
            <person name="Condon B.J."/>
            <person name="Leng Y."/>
            <person name="Wu D."/>
            <person name="Bushley K.E."/>
            <person name="Ohm R.A."/>
            <person name="Otillar R."/>
            <person name="Martin J."/>
            <person name="Schackwitz W."/>
            <person name="Grimwood J."/>
            <person name="MohdZainudin N."/>
            <person name="Xue C."/>
            <person name="Wang R."/>
            <person name="Manning V.A."/>
            <person name="Dhillon B."/>
            <person name="Tu Z.J."/>
            <person name="Steffenson B.J."/>
            <person name="Salamov A."/>
            <person name="Sun H."/>
            <person name="Lowry S."/>
            <person name="LaButti K."/>
            <person name="Han J."/>
            <person name="Copeland A."/>
            <person name="Lindquist E."/>
            <person name="Barry K."/>
            <person name="Schmutz J."/>
            <person name="Baker S.E."/>
            <person name="Ciuffetti L.M."/>
            <person name="Grigoriev I.V."/>
            <person name="Zhong S."/>
            <person name="Turgeon B.G."/>
        </authorList>
    </citation>
    <scope>NUCLEOTIDE SEQUENCE [LARGE SCALE GENOMIC DNA]</scope>
    <source>
        <strain evidence="13 14">ATCC 44560</strain>
    </source>
</reference>